<proteinExistence type="predicted"/>
<evidence type="ECO:0000313" key="1">
    <source>
        <dbReference type="EMBL" id="PWW33348.1"/>
    </source>
</evidence>
<evidence type="ECO:0000313" key="2">
    <source>
        <dbReference type="Proteomes" id="UP000247078"/>
    </source>
</evidence>
<reference evidence="1 2" key="1">
    <citation type="submission" date="2018-05" db="EMBL/GenBank/DDBJ databases">
        <title>Freshwater and sediment microbial communities from various areas in North America, analyzing microbe dynamics in response to fracking.</title>
        <authorList>
            <person name="Lamendella R."/>
        </authorList>
    </citation>
    <scope>NUCLEOTIDE SEQUENCE [LARGE SCALE GENOMIC DNA]</scope>
    <source>
        <strain evidence="1 2">DB-3</strain>
    </source>
</reference>
<dbReference type="AlphaFoldDB" id="A0A855XYL4"/>
<dbReference type="EMBL" id="QGTZ01000019">
    <property type="protein sequence ID" value="PWW33348.1"/>
    <property type="molecule type" value="Genomic_DNA"/>
</dbReference>
<sequence length="89" mass="9416">MNCSPSGPNYKPYVSAGRALATETETATATAIGTSILSKQGGCLISHALALGQFFALQGRLPMIQRIQVSDILTNRGDPIGFKIHTLNI</sequence>
<comment type="caution">
    <text evidence="1">The sequence shown here is derived from an EMBL/GenBank/DDBJ whole genome shotgun (WGS) entry which is preliminary data.</text>
</comment>
<accession>A0A855XYL4</accession>
<gene>
    <name evidence="1" type="ORF">DET56_11985</name>
</gene>
<organism evidence="1 2">
    <name type="scientific">Paenibacillus pabuli</name>
    <dbReference type="NCBI Taxonomy" id="1472"/>
    <lineage>
        <taxon>Bacteria</taxon>
        <taxon>Bacillati</taxon>
        <taxon>Bacillota</taxon>
        <taxon>Bacilli</taxon>
        <taxon>Bacillales</taxon>
        <taxon>Paenibacillaceae</taxon>
        <taxon>Paenibacillus</taxon>
    </lineage>
</organism>
<dbReference type="Proteomes" id="UP000247078">
    <property type="component" value="Unassembled WGS sequence"/>
</dbReference>
<name>A0A855XYL4_9BACL</name>
<protein>
    <submittedName>
        <fullName evidence="1">Uncharacterized protein</fullName>
    </submittedName>
</protein>